<evidence type="ECO:0000259" key="5">
    <source>
        <dbReference type="PROSITE" id="PS51635"/>
    </source>
</evidence>
<evidence type="ECO:0000313" key="7">
    <source>
        <dbReference type="Proteomes" id="UP000198885"/>
    </source>
</evidence>
<keyword evidence="1 4" id="KW-0378">Hydrolase</keyword>
<organism evidence="6 7">
    <name type="scientific">Tranquillimonas rosea</name>
    <dbReference type="NCBI Taxonomy" id="641238"/>
    <lineage>
        <taxon>Bacteria</taxon>
        <taxon>Pseudomonadati</taxon>
        <taxon>Pseudomonadota</taxon>
        <taxon>Alphaproteobacteria</taxon>
        <taxon>Rhodobacterales</taxon>
        <taxon>Roseobacteraceae</taxon>
        <taxon>Tranquillimonas</taxon>
    </lineage>
</organism>
<feature type="domain" description="PNPLA" evidence="5">
    <location>
        <begin position="8"/>
        <end position="215"/>
    </location>
</feature>
<dbReference type="Proteomes" id="UP000198885">
    <property type="component" value="Unassembled WGS sequence"/>
</dbReference>
<protein>
    <submittedName>
        <fullName evidence="6">NTE family protein</fullName>
    </submittedName>
</protein>
<evidence type="ECO:0000256" key="3">
    <source>
        <dbReference type="ARBA" id="ARBA00023098"/>
    </source>
</evidence>
<feature type="short sequence motif" description="GXSXG" evidence="4">
    <location>
        <begin position="40"/>
        <end position="44"/>
    </location>
</feature>
<dbReference type="SUPFAM" id="SSF52151">
    <property type="entry name" value="FabD/lysophospholipase-like"/>
    <property type="match status" value="1"/>
</dbReference>
<keyword evidence="2 4" id="KW-0442">Lipid degradation</keyword>
<dbReference type="GO" id="GO:0016042">
    <property type="term" value="P:lipid catabolic process"/>
    <property type="evidence" value="ECO:0007669"/>
    <property type="project" value="UniProtKB-UniRule"/>
</dbReference>
<evidence type="ECO:0000313" key="6">
    <source>
        <dbReference type="EMBL" id="SER44776.1"/>
    </source>
</evidence>
<proteinExistence type="predicted"/>
<dbReference type="Gene3D" id="3.40.1090.10">
    <property type="entry name" value="Cytosolic phospholipase A2 catalytic domain"/>
    <property type="match status" value="2"/>
</dbReference>
<feature type="short sequence motif" description="GXGXXG" evidence="4">
    <location>
        <begin position="12"/>
        <end position="17"/>
    </location>
</feature>
<dbReference type="PROSITE" id="PS51635">
    <property type="entry name" value="PNPLA"/>
    <property type="match status" value="1"/>
</dbReference>
<evidence type="ECO:0000256" key="2">
    <source>
        <dbReference type="ARBA" id="ARBA00022963"/>
    </source>
</evidence>
<dbReference type="AlphaFoldDB" id="A0A1H9P9A8"/>
<dbReference type="EMBL" id="FOGU01000001">
    <property type="protein sequence ID" value="SER44776.1"/>
    <property type="molecule type" value="Genomic_DNA"/>
</dbReference>
<dbReference type="InterPro" id="IPR050301">
    <property type="entry name" value="NTE"/>
</dbReference>
<dbReference type="PANTHER" id="PTHR14226:SF78">
    <property type="entry name" value="SLR0060 PROTEIN"/>
    <property type="match status" value="1"/>
</dbReference>
<dbReference type="GO" id="GO:0016787">
    <property type="term" value="F:hydrolase activity"/>
    <property type="evidence" value="ECO:0007669"/>
    <property type="project" value="UniProtKB-UniRule"/>
</dbReference>
<evidence type="ECO:0000256" key="4">
    <source>
        <dbReference type="PROSITE-ProRule" id="PRU01161"/>
    </source>
</evidence>
<dbReference type="InterPro" id="IPR002641">
    <property type="entry name" value="PNPLA_dom"/>
</dbReference>
<accession>A0A1H9P9A8</accession>
<evidence type="ECO:0000256" key="1">
    <source>
        <dbReference type="ARBA" id="ARBA00022801"/>
    </source>
</evidence>
<dbReference type="InterPro" id="IPR016035">
    <property type="entry name" value="Acyl_Trfase/lysoPLipase"/>
</dbReference>
<feature type="short sequence motif" description="DGA/G" evidence="4">
    <location>
        <begin position="202"/>
        <end position="204"/>
    </location>
</feature>
<dbReference type="Pfam" id="PF01734">
    <property type="entry name" value="Patatin"/>
    <property type="match status" value="1"/>
</dbReference>
<sequence>MTMKRINLALQGGGAHGAFTWGVLDRLLQVEDIEIAGISGTSAGALNGAALKAGLATGGREAARENLDWLWGQVGALDETPIIDWMIAASPTPGMMSTALEYSPQYLAADAAMRLFSPYSLGPFYRNPLERIVRRFDFDNVCAKAGPALFICATNVRTGKIKVFSGDEIGDSVIMASACLPTLFQAVHVTDPATGETDAYWDGGYTGNPALFPLFDHALPADIMVININPLERSRLPVSPQEIMNRINEISFNSSLLRELRAIEFVQRLIAEGRMPVGAMKNVLIHMVSDDALMNELSVATKVVPSGVVLAALKDAGQRAADQFLEQHFDDLNVVSSVDLPKMFN</sequence>
<feature type="active site" description="Proton acceptor" evidence="4">
    <location>
        <position position="202"/>
    </location>
</feature>
<keyword evidence="7" id="KW-1185">Reference proteome</keyword>
<dbReference type="STRING" id="641238.SAMN04490244_10179"/>
<reference evidence="6 7" key="1">
    <citation type="submission" date="2016-10" db="EMBL/GenBank/DDBJ databases">
        <authorList>
            <person name="de Groot N.N."/>
        </authorList>
    </citation>
    <scope>NUCLEOTIDE SEQUENCE [LARGE SCALE GENOMIC DNA]</scope>
    <source>
        <strain evidence="6 7">DSM 23042</strain>
    </source>
</reference>
<gene>
    <name evidence="6" type="ORF">SAMN04490244_10179</name>
</gene>
<keyword evidence="3 4" id="KW-0443">Lipid metabolism</keyword>
<feature type="active site" description="Nucleophile" evidence="4">
    <location>
        <position position="42"/>
    </location>
</feature>
<dbReference type="PANTHER" id="PTHR14226">
    <property type="entry name" value="NEUROPATHY TARGET ESTERASE/SWISS CHEESE D.MELANOGASTER"/>
    <property type="match status" value="1"/>
</dbReference>
<name>A0A1H9P9A8_9RHOB</name>